<evidence type="ECO:0000256" key="1">
    <source>
        <dbReference type="ARBA" id="ARBA00035112"/>
    </source>
</evidence>
<dbReference type="OrthoDB" id="3687641at2759"/>
<dbReference type="STRING" id="1745343.A0A2J6PHC3"/>
<dbReference type="AlphaFoldDB" id="A0A2J6PHC3"/>
<keyword evidence="2" id="KW-0812">Transmembrane</keyword>
<gene>
    <name evidence="3" type="ORF">NA56DRAFT_712005</name>
</gene>
<keyword evidence="4" id="KW-1185">Reference proteome</keyword>
<accession>A0A2J6PHC3</accession>
<sequence length="371" mass="43116">MNLISKLFKPKYLALDSEDSFHERADVSSHGYCRVCSRKNNFKPSKSRIIQSRFWIITIFLILVVLGINIAFKLFIRDYVQGDSYGSGFSTELSTSKSEISFRQVAFTGNINFYENGTSYLEREPGIKLYAGKPTDEIDENWRHLIHNRYFYFTETDVLDSWGPSELEEYYYELSPDNERRMKIQQLRQTLDRDRYPKAKKPGSLHLYHYIDHITQWIMCSSDFTPIPTKWHPGKGEAYVDTDQVVDAAYRHLPWPALHLRRPSRAHPTSLTTEPIFMIADRHTRFLKDIGSPTEEESCARPEKLLKPAYKENLAGNKLGQGGSKAGSYVCRSRRIQSTRGRGMPKGHISGEQRNMRKTLELLVHSSRQFW</sequence>
<comment type="similarity">
    <text evidence="1">Belongs to the ustYa family.</text>
</comment>
<feature type="transmembrane region" description="Helical" evidence="2">
    <location>
        <begin position="54"/>
        <end position="76"/>
    </location>
</feature>
<name>A0A2J6PHC3_9HELO</name>
<proteinExistence type="inferred from homology"/>
<reference evidence="3 4" key="1">
    <citation type="submission" date="2016-05" db="EMBL/GenBank/DDBJ databases">
        <title>A degradative enzymes factory behind the ericoid mycorrhizal symbiosis.</title>
        <authorList>
            <consortium name="DOE Joint Genome Institute"/>
            <person name="Martino E."/>
            <person name="Morin E."/>
            <person name="Grelet G."/>
            <person name="Kuo A."/>
            <person name="Kohler A."/>
            <person name="Daghino S."/>
            <person name="Barry K."/>
            <person name="Choi C."/>
            <person name="Cichocki N."/>
            <person name="Clum A."/>
            <person name="Copeland A."/>
            <person name="Hainaut M."/>
            <person name="Haridas S."/>
            <person name="Labutti K."/>
            <person name="Lindquist E."/>
            <person name="Lipzen A."/>
            <person name="Khouja H.-R."/>
            <person name="Murat C."/>
            <person name="Ohm R."/>
            <person name="Olson A."/>
            <person name="Spatafora J."/>
            <person name="Veneault-Fourrey C."/>
            <person name="Henrissat B."/>
            <person name="Grigoriev I."/>
            <person name="Martin F."/>
            <person name="Perotto S."/>
        </authorList>
    </citation>
    <scope>NUCLEOTIDE SEQUENCE [LARGE SCALE GENOMIC DNA]</scope>
    <source>
        <strain evidence="3 4">UAMH 7357</strain>
    </source>
</reference>
<keyword evidence="2" id="KW-1133">Transmembrane helix</keyword>
<dbReference type="Pfam" id="PF11807">
    <property type="entry name" value="UstYa"/>
    <property type="match status" value="1"/>
</dbReference>
<dbReference type="InterPro" id="IPR021765">
    <property type="entry name" value="UstYa-like"/>
</dbReference>
<keyword evidence="2" id="KW-0472">Membrane</keyword>
<protein>
    <submittedName>
        <fullName evidence="3">Uncharacterized protein</fullName>
    </submittedName>
</protein>
<dbReference type="GO" id="GO:0043386">
    <property type="term" value="P:mycotoxin biosynthetic process"/>
    <property type="evidence" value="ECO:0007669"/>
    <property type="project" value="InterPro"/>
</dbReference>
<dbReference type="EMBL" id="KZ613531">
    <property type="protein sequence ID" value="PMD13428.1"/>
    <property type="molecule type" value="Genomic_DNA"/>
</dbReference>
<organism evidence="3 4">
    <name type="scientific">Hyaloscypha hepaticicola</name>
    <dbReference type="NCBI Taxonomy" id="2082293"/>
    <lineage>
        <taxon>Eukaryota</taxon>
        <taxon>Fungi</taxon>
        <taxon>Dikarya</taxon>
        <taxon>Ascomycota</taxon>
        <taxon>Pezizomycotina</taxon>
        <taxon>Leotiomycetes</taxon>
        <taxon>Helotiales</taxon>
        <taxon>Hyaloscyphaceae</taxon>
        <taxon>Hyaloscypha</taxon>
    </lineage>
</organism>
<evidence type="ECO:0000313" key="4">
    <source>
        <dbReference type="Proteomes" id="UP000235672"/>
    </source>
</evidence>
<evidence type="ECO:0000313" key="3">
    <source>
        <dbReference type="EMBL" id="PMD13428.1"/>
    </source>
</evidence>
<dbReference type="Proteomes" id="UP000235672">
    <property type="component" value="Unassembled WGS sequence"/>
</dbReference>
<evidence type="ECO:0000256" key="2">
    <source>
        <dbReference type="SAM" id="Phobius"/>
    </source>
</evidence>